<evidence type="ECO:0000313" key="2">
    <source>
        <dbReference type="Proteomes" id="UP000198638"/>
    </source>
</evidence>
<dbReference type="OrthoDB" id="8926609at2"/>
<reference evidence="2" key="1">
    <citation type="submission" date="2016-10" db="EMBL/GenBank/DDBJ databases">
        <authorList>
            <person name="Varghese N."/>
            <person name="Submissions S."/>
        </authorList>
    </citation>
    <scope>NUCLEOTIDE SEQUENCE [LARGE SCALE GENOMIC DNA]</scope>
    <source>
        <strain evidence="2">LMG 24000</strain>
    </source>
</reference>
<dbReference type="EMBL" id="FNRQ01000001">
    <property type="protein sequence ID" value="SEA09154.1"/>
    <property type="molecule type" value="Genomic_DNA"/>
</dbReference>
<keyword evidence="2" id="KW-1185">Reference proteome</keyword>
<organism evidence="1 2">
    <name type="scientific">Paraburkholderia sartisoli</name>
    <dbReference type="NCBI Taxonomy" id="83784"/>
    <lineage>
        <taxon>Bacteria</taxon>
        <taxon>Pseudomonadati</taxon>
        <taxon>Pseudomonadota</taxon>
        <taxon>Betaproteobacteria</taxon>
        <taxon>Burkholderiales</taxon>
        <taxon>Burkholderiaceae</taxon>
        <taxon>Paraburkholderia</taxon>
    </lineage>
</organism>
<name>A0A1H3YDS5_9BURK</name>
<dbReference type="AlphaFoldDB" id="A0A1H3YDS5"/>
<evidence type="ECO:0000313" key="1">
    <source>
        <dbReference type="EMBL" id="SEA09154.1"/>
    </source>
</evidence>
<gene>
    <name evidence="1" type="ORF">SAMN05192564_101243</name>
</gene>
<protein>
    <submittedName>
        <fullName evidence="1">Uncharacterized protein</fullName>
    </submittedName>
</protein>
<accession>A0A1H3YDS5</accession>
<dbReference type="RefSeq" id="WP_090530922.1">
    <property type="nucleotide sequence ID" value="NZ_FNRQ01000001.1"/>
</dbReference>
<dbReference type="Proteomes" id="UP000198638">
    <property type="component" value="Unassembled WGS sequence"/>
</dbReference>
<proteinExistence type="predicted"/>
<sequence>MKNSSEQSLRGQIEKWLAPSPSIPLHVTRFSRAARNGKRYVCVETSLPAGTRALFFFRHPDGCWCVFPPAADIPRLHFI</sequence>